<dbReference type="PANTHER" id="PTHR30161">
    <property type="entry name" value="FLAGELLAR EXPORT PROTEIN, MEMBRANE FLHA SUBUNIT-RELATED"/>
    <property type="match status" value="1"/>
</dbReference>
<keyword evidence="1" id="KW-0472">Membrane</keyword>
<evidence type="ECO:0000313" key="2">
    <source>
        <dbReference type="EMBL" id="SVA82013.1"/>
    </source>
</evidence>
<dbReference type="AlphaFoldDB" id="A0A381YZJ7"/>
<dbReference type="PANTHER" id="PTHR30161:SF1">
    <property type="entry name" value="FLAGELLAR BIOSYNTHESIS PROTEIN FLHA-RELATED"/>
    <property type="match status" value="1"/>
</dbReference>
<reference evidence="2" key="1">
    <citation type="submission" date="2018-05" db="EMBL/GenBank/DDBJ databases">
        <authorList>
            <person name="Lanie J.A."/>
            <person name="Ng W.-L."/>
            <person name="Kazmierczak K.M."/>
            <person name="Andrzejewski T.M."/>
            <person name="Davidsen T.M."/>
            <person name="Wayne K.J."/>
            <person name="Tettelin H."/>
            <person name="Glass J.I."/>
            <person name="Rusch D."/>
            <person name="Podicherti R."/>
            <person name="Tsui H.-C.T."/>
            <person name="Winkler M.E."/>
        </authorList>
    </citation>
    <scope>NUCLEOTIDE SEQUENCE</scope>
</reference>
<dbReference type="GO" id="GO:0005886">
    <property type="term" value="C:plasma membrane"/>
    <property type="evidence" value="ECO:0007669"/>
    <property type="project" value="TreeGrafter"/>
</dbReference>
<evidence type="ECO:0008006" key="3">
    <source>
        <dbReference type="Google" id="ProtNLM"/>
    </source>
</evidence>
<dbReference type="GO" id="GO:0044780">
    <property type="term" value="P:bacterial-type flagellum assembly"/>
    <property type="evidence" value="ECO:0007669"/>
    <property type="project" value="TreeGrafter"/>
</dbReference>
<organism evidence="2">
    <name type="scientific">marine metagenome</name>
    <dbReference type="NCBI Taxonomy" id="408172"/>
    <lineage>
        <taxon>unclassified sequences</taxon>
        <taxon>metagenomes</taxon>
        <taxon>ecological metagenomes</taxon>
    </lineage>
</organism>
<gene>
    <name evidence="2" type="ORF">METZ01_LOCUS134867</name>
</gene>
<sequence>MEQQASLLKSLIQRPQEYLVGFGVVMVLAVMVMPIPPFLLDLLLSFSITFALIILLVSVFMRGPLDFSVFPSLLLI</sequence>
<dbReference type="GO" id="GO:0009306">
    <property type="term" value="P:protein secretion"/>
    <property type="evidence" value="ECO:0007669"/>
    <property type="project" value="InterPro"/>
</dbReference>
<dbReference type="EMBL" id="UINC01019377">
    <property type="protein sequence ID" value="SVA82013.1"/>
    <property type="molecule type" value="Genomic_DNA"/>
</dbReference>
<keyword evidence="1" id="KW-0812">Transmembrane</keyword>
<protein>
    <recommendedName>
        <fullName evidence="3">EscV/YscV/HrcV family type III secretion system export apparatus protein</fullName>
    </recommendedName>
</protein>
<dbReference type="Pfam" id="PF00771">
    <property type="entry name" value="FHIPEP"/>
    <property type="match status" value="1"/>
</dbReference>
<accession>A0A381YZJ7</accession>
<keyword evidence="1" id="KW-1133">Transmembrane helix</keyword>
<feature type="transmembrane region" description="Helical" evidence="1">
    <location>
        <begin position="42"/>
        <end position="61"/>
    </location>
</feature>
<feature type="transmembrane region" description="Helical" evidence="1">
    <location>
        <begin position="18"/>
        <end position="36"/>
    </location>
</feature>
<feature type="non-terminal residue" evidence="2">
    <location>
        <position position="76"/>
    </location>
</feature>
<dbReference type="InterPro" id="IPR001712">
    <property type="entry name" value="T3SS_FHIPEP"/>
</dbReference>
<evidence type="ECO:0000256" key="1">
    <source>
        <dbReference type="SAM" id="Phobius"/>
    </source>
</evidence>
<proteinExistence type="predicted"/>
<name>A0A381YZJ7_9ZZZZ</name>